<dbReference type="PANTHER" id="PTHR30537">
    <property type="entry name" value="HTH-TYPE TRANSCRIPTIONAL REGULATOR"/>
    <property type="match status" value="1"/>
</dbReference>
<dbReference type="InterPro" id="IPR005119">
    <property type="entry name" value="LysR_subst-bd"/>
</dbReference>
<gene>
    <name evidence="6" type="ORF">BSIN_4520</name>
</gene>
<proteinExistence type="inferred from homology"/>
<dbReference type="SUPFAM" id="SSF53850">
    <property type="entry name" value="Periplasmic binding protein-like II"/>
    <property type="match status" value="1"/>
</dbReference>
<dbReference type="GO" id="GO:0006351">
    <property type="term" value="P:DNA-templated transcription"/>
    <property type="evidence" value="ECO:0007669"/>
    <property type="project" value="TreeGrafter"/>
</dbReference>
<dbReference type="InterPro" id="IPR058163">
    <property type="entry name" value="LysR-type_TF_proteobact-type"/>
</dbReference>
<dbReference type="PANTHER" id="PTHR30537:SF20">
    <property type="entry name" value="TRANSCRIPTIONAL REGULATORY PROTEIN"/>
    <property type="match status" value="1"/>
</dbReference>
<evidence type="ECO:0000256" key="4">
    <source>
        <dbReference type="ARBA" id="ARBA00023163"/>
    </source>
</evidence>
<evidence type="ECO:0000259" key="5">
    <source>
        <dbReference type="PROSITE" id="PS50931"/>
    </source>
</evidence>
<dbReference type="CDD" id="cd08478">
    <property type="entry name" value="PBP2_CrgA"/>
    <property type="match status" value="1"/>
</dbReference>
<dbReference type="Pfam" id="PF03466">
    <property type="entry name" value="LysR_substrate"/>
    <property type="match status" value="1"/>
</dbReference>
<dbReference type="Proteomes" id="UP000198460">
    <property type="component" value="Unassembled WGS sequence"/>
</dbReference>
<reference evidence="6 7" key="1">
    <citation type="submission" date="2017-04" db="EMBL/GenBank/DDBJ databases">
        <authorList>
            <person name="Afonso C.L."/>
            <person name="Miller P.J."/>
            <person name="Scott M.A."/>
            <person name="Spackman E."/>
            <person name="Goraichik I."/>
            <person name="Dimitrov K.M."/>
            <person name="Suarez D.L."/>
            <person name="Swayne D.E."/>
        </authorList>
    </citation>
    <scope>NUCLEOTIDE SEQUENCE [LARGE SCALE GENOMIC DNA]</scope>
    <source>
        <strain evidence="6">LMG 28154</strain>
    </source>
</reference>
<dbReference type="SUPFAM" id="SSF46785">
    <property type="entry name" value="Winged helix' DNA-binding domain"/>
    <property type="match status" value="1"/>
</dbReference>
<dbReference type="InterPro" id="IPR048071">
    <property type="entry name" value="CrgA-like_PBP2"/>
</dbReference>
<dbReference type="Gene3D" id="3.40.190.10">
    <property type="entry name" value="Periplasmic binding protein-like II"/>
    <property type="match status" value="2"/>
</dbReference>
<dbReference type="FunFam" id="1.10.10.10:FF:000001">
    <property type="entry name" value="LysR family transcriptional regulator"/>
    <property type="match status" value="1"/>
</dbReference>
<dbReference type="Pfam" id="PF00126">
    <property type="entry name" value="HTH_1"/>
    <property type="match status" value="1"/>
</dbReference>
<evidence type="ECO:0000256" key="1">
    <source>
        <dbReference type="ARBA" id="ARBA00009437"/>
    </source>
</evidence>
<comment type="similarity">
    <text evidence="1">Belongs to the LysR transcriptional regulatory family.</text>
</comment>
<evidence type="ECO:0000256" key="3">
    <source>
        <dbReference type="ARBA" id="ARBA00023125"/>
    </source>
</evidence>
<keyword evidence="2" id="KW-0805">Transcription regulation</keyword>
<sequence>MKSRMKITLDELQAFVTVVDTGSLTAAAQQLDLTISAASRALGRLEEKLRTTLLRRTTRRLELTEEGRAFLQDARAIIESVDTAEERMTARRDHPSGRLRIDAATPFMLHVIVPLVAGYRARYPEVELELNSNEGIVDLLERRTDVAIRIGRLKDSTLHGKLIGSSRVRILANPDYLKAHGHPRRIDALRKHVLLGFNQPESLNLWPIAGPDGEPYRAEPAIRSSSGETLRQLALQGNGIVCLSDFMTMRDRREGRLIQLFAGKTLDMRQPINAVYYRNTAISARIASFVDYLAQAVRGTEFDPGRRN</sequence>
<dbReference type="GO" id="GO:0003700">
    <property type="term" value="F:DNA-binding transcription factor activity"/>
    <property type="evidence" value="ECO:0007669"/>
    <property type="project" value="InterPro"/>
</dbReference>
<evidence type="ECO:0000313" key="6">
    <source>
        <dbReference type="EMBL" id="SMG01637.1"/>
    </source>
</evidence>
<keyword evidence="4" id="KW-0804">Transcription</keyword>
<evidence type="ECO:0000256" key="2">
    <source>
        <dbReference type="ARBA" id="ARBA00023015"/>
    </source>
</evidence>
<dbReference type="AlphaFoldDB" id="A0A238H9E3"/>
<dbReference type="GO" id="GO:0043565">
    <property type="term" value="F:sequence-specific DNA binding"/>
    <property type="evidence" value="ECO:0007669"/>
    <property type="project" value="TreeGrafter"/>
</dbReference>
<feature type="domain" description="HTH lysR-type" evidence="5">
    <location>
        <begin position="7"/>
        <end position="64"/>
    </location>
</feature>
<name>A0A238H9E3_9BURK</name>
<dbReference type="Gene3D" id="1.10.10.10">
    <property type="entry name" value="Winged helix-like DNA-binding domain superfamily/Winged helix DNA-binding domain"/>
    <property type="match status" value="1"/>
</dbReference>
<dbReference type="InterPro" id="IPR036388">
    <property type="entry name" value="WH-like_DNA-bd_sf"/>
</dbReference>
<evidence type="ECO:0000313" key="7">
    <source>
        <dbReference type="Proteomes" id="UP000198460"/>
    </source>
</evidence>
<accession>A0A238H9E3</accession>
<protein>
    <submittedName>
        <fullName evidence="6">Transcriptional regulator, LysR family</fullName>
    </submittedName>
</protein>
<dbReference type="InterPro" id="IPR000847">
    <property type="entry name" value="LysR_HTH_N"/>
</dbReference>
<keyword evidence="3" id="KW-0238">DNA-binding</keyword>
<dbReference type="InterPro" id="IPR036390">
    <property type="entry name" value="WH_DNA-bd_sf"/>
</dbReference>
<dbReference type="PROSITE" id="PS50931">
    <property type="entry name" value="HTH_LYSR"/>
    <property type="match status" value="1"/>
</dbReference>
<dbReference type="EMBL" id="FXAN01000078">
    <property type="protein sequence ID" value="SMG01637.1"/>
    <property type="molecule type" value="Genomic_DNA"/>
</dbReference>
<organism evidence="6 7">
    <name type="scientific">Burkholderia singularis</name>
    <dbReference type="NCBI Taxonomy" id="1503053"/>
    <lineage>
        <taxon>Bacteria</taxon>
        <taxon>Pseudomonadati</taxon>
        <taxon>Pseudomonadota</taxon>
        <taxon>Betaproteobacteria</taxon>
        <taxon>Burkholderiales</taxon>
        <taxon>Burkholderiaceae</taxon>
        <taxon>Burkholderia</taxon>
        <taxon>pseudomallei group</taxon>
    </lineage>
</organism>